<dbReference type="InterPro" id="IPR050222">
    <property type="entry name" value="MATE_MdtK"/>
</dbReference>
<evidence type="ECO:0000256" key="7">
    <source>
        <dbReference type="ARBA" id="ARBA00023065"/>
    </source>
</evidence>
<feature type="transmembrane region" description="Helical" evidence="10">
    <location>
        <begin position="283"/>
        <end position="303"/>
    </location>
</feature>
<dbReference type="GO" id="GO:0015297">
    <property type="term" value="F:antiporter activity"/>
    <property type="evidence" value="ECO:0007669"/>
    <property type="project" value="UniProtKB-KW"/>
</dbReference>
<proteinExistence type="predicted"/>
<dbReference type="PANTHER" id="PTHR43298">
    <property type="entry name" value="MULTIDRUG RESISTANCE PROTEIN NORM-RELATED"/>
    <property type="match status" value="1"/>
</dbReference>
<evidence type="ECO:0000256" key="10">
    <source>
        <dbReference type="SAM" id="Phobius"/>
    </source>
</evidence>
<evidence type="ECO:0000256" key="5">
    <source>
        <dbReference type="ARBA" id="ARBA00022692"/>
    </source>
</evidence>
<evidence type="ECO:0000256" key="9">
    <source>
        <dbReference type="ARBA" id="ARBA00031636"/>
    </source>
</evidence>
<dbReference type="PANTHER" id="PTHR43298:SF2">
    <property type="entry name" value="FMN_FAD EXPORTER YEEO-RELATED"/>
    <property type="match status" value="1"/>
</dbReference>
<dbReference type="NCBIfam" id="TIGR00797">
    <property type="entry name" value="matE"/>
    <property type="match status" value="1"/>
</dbReference>
<evidence type="ECO:0000256" key="8">
    <source>
        <dbReference type="ARBA" id="ARBA00023136"/>
    </source>
</evidence>
<protein>
    <recommendedName>
        <fullName evidence="9">Multidrug-efflux transporter</fullName>
    </recommendedName>
</protein>
<dbReference type="AlphaFoldDB" id="A0A917IAM2"/>
<comment type="caution">
    <text evidence="11">The sequence shown here is derived from an EMBL/GenBank/DDBJ whole genome shotgun (WGS) entry which is preliminary data.</text>
</comment>
<keyword evidence="3" id="KW-0050">Antiport</keyword>
<name>A0A917IAM2_9HYPH</name>
<dbReference type="GO" id="GO:0042910">
    <property type="term" value="F:xenobiotic transmembrane transporter activity"/>
    <property type="evidence" value="ECO:0007669"/>
    <property type="project" value="InterPro"/>
</dbReference>
<evidence type="ECO:0000256" key="3">
    <source>
        <dbReference type="ARBA" id="ARBA00022449"/>
    </source>
</evidence>
<dbReference type="GO" id="GO:0005886">
    <property type="term" value="C:plasma membrane"/>
    <property type="evidence" value="ECO:0007669"/>
    <property type="project" value="UniProtKB-SubCell"/>
</dbReference>
<keyword evidence="8 10" id="KW-0472">Membrane</keyword>
<dbReference type="Pfam" id="PF01554">
    <property type="entry name" value="MatE"/>
    <property type="match status" value="2"/>
</dbReference>
<dbReference type="GO" id="GO:0006811">
    <property type="term" value="P:monoatomic ion transport"/>
    <property type="evidence" value="ECO:0007669"/>
    <property type="project" value="UniProtKB-KW"/>
</dbReference>
<feature type="transmembrane region" description="Helical" evidence="10">
    <location>
        <begin position="170"/>
        <end position="194"/>
    </location>
</feature>
<comment type="subcellular location">
    <subcellularLocation>
        <location evidence="1">Cell inner membrane</location>
        <topology evidence="1">Multi-pass membrane protein</topology>
    </subcellularLocation>
</comment>
<keyword evidence="2" id="KW-0813">Transport</keyword>
<feature type="transmembrane region" description="Helical" evidence="10">
    <location>
        <begin position="246"/>
        <end position="277"/>
    </location>
</feature>
<dbReference type="EMBL" id="BMES01000002">
    <property type="protein sequence ID" value="GGH28158.1"/>
    <property type="molecule type" value="Genomic_DNA"/>
</dbReference>
<keyword evidence="12" id="KW-1185">Reference proteome</keyword>
<feature type="transmembrane region" description="Helical" evidence="10">
    <location>
        <begin position="431"/>
        <end position="450"/>
    </location>
</feature>
<dbReference type="PIRSF" id="PIRSF006603">
    <property type="entry name" value="DinF"/>
    <property type="match status" value="1"/>
</dbReference>
<evidence type="ECO:0000256" key="1">
    <source>
        <dbReference type="ARBA" id="ARBA00004429"/>
    </source>
</evidence>
<reference evidence="11" key="1">
    <citation type="journal article" date="2014" name="Int. J. Syst. Evol. Microbiol.">
        <title>Complete genome sequence of Corynebacterium casei LMG S-19264T (=DSM 44701T), isolated from a smear-ripened cheese.</title>
        <authorList>
            <consortium name="US DOE Joint Genome Institute (JGI-PGF)"/>
            <person name="Walter F."/>
            <person name="Albersmeier A."/>
            <person name="Kalinowski J."/>
            <person name="Ruckert C."/>
        </authorList>
    </citation>
    <scope>NUCLEOTIDE SEQUENCE</scope>
    <source>
        <strain evidence="11">CGMCC 1.12214</strain>
    </source>
</reference>
<evidence type="ECO:0000256" key="4">
    <source>
        <dbReference type="ARBA" id="ARBA00022475"/>
    </source>
</evidence>
<reference evidence="11" key="2">
    <citation type="submission" date="2020-09" db="EMBL/GenBank/DDBJ databases">
        <authorList>
            <person name="Sun Q."/>
            <person name="Zhou Y."/>
        </authorList>
    </citation>
    <scope>NUCLEOTIDE SEQUENCE</scope>
    <source>
        <strain evidence="11">CGMCC 1.12214</strain>
    </source>
</reference>
<evidence type="ECO:0000313" key="11">
    <source>
        <dbReference type="EMBL" id="GGH28158.1"/>
    </source>
</evidence>
<organism evidence="11 12">
    <name type="scientific">Alsobacter metallidurans</name>
    <dbReference type="NCBI Taxonomy" id="340221"/>
    <lineage>
        <taxon>Bacteria</taxon>
        <taxon>Pseudomonadati</taxon>
        <taxon>Pseudomonadota</taxon>
        <taxon>Alphaproteobacteria</taxon>
        <taxon>Hyphomicrobiales</taxon>
        <taxon>Alsobacteraceae</taxon>
        <taxon>Alsobacter</taxon>
    </lineage>
</organism>
<feature type="transmembrane region" description="Helical" evidence="10">
    <location>
        <begin position="63"/>
        <end position="84"/>
    </location>
</feature>
<keyword evidence="5 10" id="KW-0812">Transmembrane</keyword>
<sequence length="465" mass="49668">MNEAIAARPTRDAWVGEIRSTLGLSWPLILTNVAQTGMTATDVLMLGRLGPDAVAASALGANLYFFFLIFGIGVMSATSALVAAERGRKPHSVKMVRRTVRQGIWAALCIAIPCWIVLWNGESVLLMLGQEPHLAAAAGGYLRFLQWSMLPFLLYLTFRSYMAAMERPAWAMMAVFIGLGVNALANWVLIFGNWGFPAMGLRGSGLATLSATILMASILVVVLTTDRRFRRYRLFGRLWRADWPRFKAFWGIGLPIGLTVIFEVSIFNAAVMLMGIIGPDALAAHAVAIQIASLTFMVPLGIAQAATVRVGRAFGSRDRHGVTVAGWTGLALGVGFMVFTAILMLAAPRLLIGAFLDLSLPANAAVAQTATLFLAFAALFQVADGAQVVGAGMLRGLHDTRVPMLYAALGYWGIGLPLGAVMAFPLGFGGAGVWAGLASGLTVVAALMLWRWSRRDALGLTAGLR</sequence>
<dbReference type="Proteomes" id="UP000603912">
    <property type="component" value="Unassembled WGS sequence"/>
</dbReference>
<keyword evidence="6 10" id="KW-1133">Transmembrane helix</keyword>
<evidence type="ECO:0000256" key="6">
    <source>
        <dbReference type="ARBA" id="ARBA00022989"/>
    </source>
</evidence>
<dbReference type="CDD" id="cd13131">
    <property type="entry name" value="MATE_NorM_like"/>
    <property type="match status" value="1"/>
</dbReference>
<feature type="transmembrane region" description="Helical" evidence="10">
    <location>
        <begin position="324"/>
        <end position="345"/>
    </location>
</feature>
<keyword evidence="4" id="KW-1003">Cell membrane</keyword>
<dbReference type="InterPro" id="IPR002528">
    <property type="entry name" value="MATE_fam"/>
</dbReference>
<feature type="transmembrane region" description="Helical" evidence="10">
    <location>
        <begin position="206"/>
        <end position="225"/>
    </location>
</feature>
<feature type="transmembrane region" description="Helical" evidence="10">
    <location>
        <begin position="104"/>
        <end position="121"/>
    </location>
</feature>
<feature type="transmembrane region" description="Helical" evidence="10">
    <location>
        <begin position="141"/>
        <end position="158"/>
    </location>
</feature>
<accession>A0A917IAM2</accession>
<evidence type="ECO:0000256" key="2">
    <source>
        <dbReference type="ARBA" id="ARBA00022448"/>
    </source>
</evidence>
<dbReference type="InterPro" id="IPR048279">
    <property type="entry name" value="MdtK-like"/>
</dbReference>
<feature type="transmembrane region" description="Helical" evidence="10">
    <location>
        <begin position="365"/>
        <end position="383"/>
    </location>
</feature>
<dbReference type="RefSeq" id="WP_188519180.1">
    <property type="nucleotide sequence ID" value="NZ_BMES01000002.1"/>
</dbReference>
<evidence type="ECO:0000313" key="12">
    <source>
        <dbReference type="Proteomes" id="UP000603912"/>
    </source>
</evidence>
<feature type="transmembrane region" description="Helical" evidence="10">
    <location>
        <begin position="404"/>
        <end position="425"/>
    </location>
</feature>
<keyword evidence="7" id="KW-0406">Ion transport</keyword>
<gene>
    <name evidence="11" type="ORF">GCM10007036_37200</name>
</gene>